<feature type="region of interest" description="Disordered" evidence="1">
    <location>
        <begin position="133"/>
        <end position="175"/>
    </location>
</feature>
<dbReference type="EMBL" id="CYGV01000113">
    <property type="protein sequence ID" value="CUA67468.1"/>
    <property type="molecule type" value="Genomic_DNA"/>
</dbReference>
<reference evidence="3 4" key="1">
    <citation type="submission" date="2015-07" db="EMBL/GenBank/DDBJ databases">
        <authorList>
            <person name="Noorani M."/>
        </authorList>
    </citation>
    <scope>NUCLEOTIDE SEQUENCE [LARGE SCALE GENOMIC DNA]</scope>
    <source>
        <strain evidence="3">BBA 69670</strain>
    </source>
</reference>
<dbReference type="InterPro" id="IPR038175">
    <property type="entry name" value="CBM21_dom_sf"/>
</dbReference>
<feature type="compositionally biased region" description="Low complexity" evidence="1">
    <location>
        <begin position="525"/>
        <end position="547"/>
    </location>
</feature>
<feature type="region of interest" description="Disordered" evidence="1">
    <location>
        <begin position="617"/>
        <end position="678"/>
    </location>
</feature>
<dbReference type="InterPro" id="IPR050782">
    <property type="entry name" value="PP1_regulatory_subunit_3"/>
</dbReference>
<gene>
    <name evidence="3" type="ORF">RSOLAG22IIIB_03119</name>
</gene>
<feature type="compositionally biased region" description="Polar residues" evidence="1">
    <location>
        <begin position="559"/>
        <end position="577"/>
    </location>
</feature>
<feature type="compositionally biased region" description="Polar residues" evidence="1">
    <location>
        <begin position="643"/>
        <end position="654"/>
    </location>
</feature>
<dbReference type="PANTHER" id="PTHR12307">
    <property type="entry name" value="PROTEIN PHOSPHATASE 1 REGULATORY SUBUNIT"/>
    <property type="match status" value="1"/>
</dbReference>
<dbReference type="Pfam" id="PF03370">
    <property type="entry name" value="CBM_21"/>
    <property type="match status" value="1"/>
</dbReference>
<feature type="compositionally biased region" description="Basic and acidic residues" evidence="1">
    <location>
        <begin position="449"/>
        <end position="458"/>
    </location>
</feature>
<accession>A0A0K6FMU0</accession>
<dbReference type="PROSITE" id="PS51159">
    <property type="entry name" value="CBM21"/>
    <property type="match status" value="1"/>
</dbReference>
<sequence>MMATATTTSRPRRHHRSSTGSSFDASSSTAFAPLVVPRRASTSTPTTPPRVRRAAFQVGGSSEEDDDDCPLVREVNQRARQAKLDDDHFGDFSYDAEVHKAEAQASVPFPANSPEKTTQPLPPLTIPTTSVARCTSSPTLTNPPNPTQVPSSASSTNSFNSGASTPIYLKNGRPLKPSLKSRVNLSLSTPDIAAMRAHAKSAPSTPRVHFPTRERLESVVLFDKRARPLEVASGDSPLASPRFYDEDEERGIPNFRMRPQSSFPFPNMSPRGSSTNLQGFSAALMAKTKLKIALSRSAPLQPVPHPEAHVHLAAMRLLATRLSGSVLVKNISFNKRVSVRYTFDNWETTSEVSGAWSSPNALADLPKGELKPFGEEESELDIARGIMVPVPTGWDRFTFNIKLDDVAPYLSARSLLIAVKFEAASVGEWWDNCGGRNYRFEFDHVPRKDKEPVKKDDPTPTVATPKPVGRPRSNTSPAPLNSDATVADPASASLLSAKLNEVASQERPTLKLHLPSNDAIKSDDAATPTAKATQKPLTPPDSTSSSPREAPAQLPAPQPKTQSQPTTLPSPEDSPSSGRRESNPLPSPSAIEAPAHSTTNVKDQSYADFLAKYCFAGAPTATPAPPPTSRPAPPAQYGASYGPSASSFGANANPSFGAYTSATSSYPTPASTHTSFGWGSSGTPWSSVGFNYGTSFSGGDL</sequence>
<proteinExistence type="predicted"/>
<evidence type="ECO:0000313" key="3">
    <source>
        <dbReference type="EMBL" id="CUA67468.1"/>
    </source>
</evidence>
<evidence type="ECO:0000313" key="4">
    <source>
        <dbReference type="Proteomes" id="UP000044841"/>
    </source>
</evidence>
<organism evidence="3 4">
    <name type="scientific">Rhizoctonia solani</name>
    <dbReference type="NCBI Taxonomy" id="456999"/>
    <lineage>
        <taxon>Eukaryota</taxon>
        <taxon>Fungi</taxon>
        <taxon>Dikarya</taxon>
        <taxon>Basidiomycota</taxon>
        <taxon>Agaricomycotina</taxon>
        <taxon>Agaricomycetes</taxon>
        <taxon>Cantharellales</taxon>
        <taxon>Ceratobasidiaceae</taxon>
        <taxon>Rhizoctonia</taxon>
    </lineage>
</organism>
<dbReference type="AlphaFoldDB" id="A0A0K6FMU0"/>
<feature type="region of interest" description="Disordered" evidence="1">
    <location>
        <begin position="106"/>
        <end position="125"/>
    </location>
</feature>
<feature type="compositionally biased region" description="Polar residues" evidence="1">
    <location>
        <begin position="472"/>
        <end position="484"/>
    </location>
</feature>
<evidence type="ECO:0000259" key="2">
    <source>
        <dbReference type="PROSITE" id="PS51159"/>
    </source>
</evidence>
<dbReference type="InterPro" id="IPR005036">
    <property type="entry name" value="CBM21_dom"/>
</dbReference>
<dbReference type="GO" id="GO:2001069">
    <property type="term" value="F:glycogen binding"/>
    <property type="evidence" value="ECO:0007669"/>
    <property type="project" value="TreeGrafter"/>
</dbReference>
<feature type="compositionally biased region" description="Pro residues" evidence="1">
    <location>
        <begin position="622"/>
        <end position="634"/>
    </location>
</feature>
<feature type="domain" description="CBM21" evidence="2">
    <location>
        <begin position="302"/>
        <end position="441"/>
    </location>
</feature>
<dbReference type="GO" id="GO:0008157">
    <property type="term" value="F:protein phosphatase 1 binding"/>
    <property type="evidence" value="ECO:0007669"/>
    <property type="project" value="TreeGrafter"/>
</dbReference>
<feature type="region of interest" description="Disordered" evidence="1">
    <location>
        <begin position="449"/>
        <end position="485"/>
    </location>
</feature>
<feature type="compositionally biased region" description="Low complexity" evidence="1">
    <location>
        <begin position="18"/>
        <end position="45"/>
    </location>
</feature>
<feature type="compositionally biased region" description="Low complexity" evidence="1">
    <location>
        <begin position="151"/>
        <end position="165"/>
    </location>
</feature>
<feature type="region of interest" description="Disordered" evidence="1">
    <location>
        <begin position="1"/>
        <end position="71"/>
    </location>
</feature>
<dbReference type="Proteomes" id="UP000044841">
    <property type="component" value="Unassembled WGS sequence"/>
</dbReference>
<protein>
    <submittedName>
        <fullName evidence="3">Carbohydrate binding domain-containing protein from family CBM21</fullName>
    </submittedName>
</protein>
<dbReference type="GO" id="GO:0000164">
    <property type="term" value="C:protein phosphatase type 1 complex"/>
    <property type="evidence" value="ECO:0007669"/>
    <property type="project" value="TreeGrafter"/>
</dbReference>
<name>A0A0K6FMU0_9AGAM</name>
<keyword evidence="4" id="KW-1185">Reference proteome</keyword>
<dbReference type="PANTHER" id="PTHR12307:SF36">
    <property type="entry name" value="GLYCOGEN-BINDING SUBUNIT 76A"/>
    <property type="match status" value="1"/>
</dbReference>
<dbReference type="GO" id="GO:0005979">
    <property type="term" value="P:regulation of glycogen biosynthetic process"/>
    <property type="evidence" value="ECO:0007669"/>
    <property type="project" value="TreeGrafter"/>
</dbReference>
<feature type="region of interest" description="Disordered" evidence="1">
    <location>
        <begin position="503"/>
        <end position="599"/>
    </location>
</feature>
<feature type="compositionally biased region" description="Low complexity" evidence="1">
    <location>
        <begin position="658"/>
        <end position="675"/>
    </location>
</feature>
<dbReference type="Gene3D" id="2.60.40.2440">
    <property type="entry name" value="Carbohydrate binding type-21 domain"/>
    <property type="match status" value="1"/>
</dbReference>
<evidence type="ECO:0000256" key="1">
    <source>
        <dbReference type="SAM" id="MobiDB-lite"/>
    </source>
</evidence>